<dbReference type="AlphaFoldDB" id="A0ABD4REN7"/>
<accession>A0ABD4REN7</accession>
<comment type="caution">
    <text evidence="1">The sequence shown here is derived from an EMBL/GenBank/DDBJ whole genome shotgun (WGS) entry which is preliminary data.</text>
</comment>
<dbReference type="KEGG" id="cchv:BTM20_07375"/>
<dbReference type="GeneID" id="66301686"/>
<evidence type="ECO:0000313" key="1">
    <source>
        <dbReference type="EMBL" id="MBX7289501.1"/>
    </source>
</evidence>
<dbReference type="EMBL" id="JAIFTX010000001">
    <property type="protein sequence ID" value="MBX7289501.1"/>
    <property type="molecule type" value="Genomic_DNA"/>
</dbReference>
<reference evidence="1 2" key="1">
    <citation type="submission" date="2021-08" db="EMBL/GenBank/DDBJ databases">
        <title>Genome sequence analysis of Clostridium chauvoei strains of European origin and evaluation of typing options for outbreak investigations.</title>
        <authorList>
            <person name="Abdel-Glil M."/>
            <person name="Thomas P."/>
            <person name="Seyboldt C."/>
        </authorList>
    </citation>
    <scope>NUCLEOTIDE SEQUENCE [LARGE SCALE GENOMIC DNA]</scope>
    <source>
        <strain evidence="1 2">S0260-09</strain>
    </source>
</reference>
<sequence length="720" mass="86214">MRDLSISKKDMFYISLSDYTEEIAINLANKEKKLIFRTQGEANKIESIVNIVIDSLIKGKRVLIVNDDINEINLLEDHLSIIKGKYLNINIKENIKMTILQKTYREIFNLSQNTGKTTISKLNLLSKNIEKKIDSLVDIHNILNTKGYCKLTLLEMYNLSNNIDNIEEYNYYRPYRIKKPFINYSYEILNNKISNILKNNIIKNYIKYRKFYGNKIFKNLNTDINEDYLDIALRKLGVLINNPLAMELPLFKSKYTEYFIDRFIDRFIDNENISEIEIENFAKDINEKLNRYILTNKKSLNKKFNPLYWINYRKYKNMRSEYRIEFKKREDRVVLEYKENLQNIKIYIKAFDFLRYVLVEEEYLHFIEKVLKQDNVTQYLISLKDNLTIFKNFNIITESINKLDDTEREILDYCYNNLENKNEMEMLLKNIPNFHILLNIEEIQVKHSNIIDKYKAYSDILENINLTIENRSALIPQGIKYIWDAKILKSIEYSNDNLEKLIGFLEETRYLKKESEIKIDSKIIDIINNTFPCVISNSSMAKDIIENNIEEFDLIITCNTENINDEFLYKLDKNNTRYIIFSNKELNLKDENIKQHIIKTIDIEKNLSLLINDNKDVTYNNRIQEEVYNILINSQYLVKTNILLEDNILPLVVFDKKDKNPILVIDFDNLVYSENYRVLKNDIYINRLLEKMNIKYFRVWSIDWWKNKNLVINSIYDIIK</sequence>
<organism evidence="1 2">
    <name type="scientific">Clostridium chauvoei</name>
    <dbReference type="NCBI Taxonomy" id="46867"/>
    <lineage>
        <taxon>Bacteria</taxon>
        <taxon>Bacillati</taxon>
        <taxon>Bacillota</taxon>
        <taxon>Clostridia</taxon>
        <taxon>Eubacteriales</taxon>
        <taxon>Clostridiaceae</taxon>
        <taxon>Clostridium</taxon>
    </lineage>
</organism>
<gene>
    <name evidence="1" type="ORF">K4H94_00345</name>
</gene>
<evidence type="ECO:0000313" key="2">
    <source>
        <dbReference type="Proteomes" id="UP000775179"/>
    </source>
</evidence>
<dbReference type="RefSeq" id="WP_021875674.1">
    <property type="nucleotide sequence ID" value="NZ_CP018624.1"/>
</dbReference>
<protein>
    <submittedName>
        <fullName evidence="1">Uncharacterized protein</fullName>
    </submittedName>
</protein>
<name>A0ABD4REN7_9CLOT</name>
<dbReference type="Proteomes" id="UP000775179">
    <property type="component" value="Unassembled WGS sequence"/>
</dbReference>
<proteinExistence type="predicted"/>